<protein>
    <submittedName>
        <fullName evidence="4">Secreted protein</fullName>
    </submittedName>
</protein>
<accession>A0A183FI26</accession>
<name>A0A183FI26_HELPZ</name>
<feature type="chain" id="PRO_5044551409" evidence="1">
    <location>
        <begin position="18"/>
        <end position="104"/>
    </location>
</feature>
<reference evidence="4" key="2">
    <citation type="submission" date="2019-09" db="UniProtKB">
        <authorList>
            <consortium name="WormBaseParasite"/>
        </authorList>
    </citation>
    <scope>IDENTIFICATION</scope>
</reference>
<sequence length="104" mass="11634">MLQQLLLLFLWLPAIYGLHCYHCGIFLNAPSAACRGTPKNISCDPDHYGCLSITGDRGDGTFYVEKRCAERNDDRTVGCKEIGVQGYVIFPSSVNGTRIYERRS</sequence>
<dbReference type="OrthoDB" id="5774482at2759"/>
<proteinExistence type="predicted"/>
<dbReference type="CDD" id="cd00117">
    <property type="entry name" value="TFP"/>
    <property type="match status" value="1"/>
</dbReference>
<dbReference type="AlphaFoldDB" id="A0A183FI26"/>
<feature type="signal peptide" evidence="1">
    <location>
        <begin position="1"/>
        <end position="17"/>
    </location>
</feature>
<accession>A0A3P7XT45</accession>
<reference evidence="2 3" key="1">
    <citation type="submission" date="2018-11" db="EMBL/GenBank/DDBJ databases">
        <authorList>
            <consortium name="Pathogen Informatics"/>
        </authorList>
    </citation>
    <scope>NUCLEOTIDE SEQUENCE [LARGE SCALE GENOMIC DNA]</scope>
</reference>
<evidence type="ECO:0000313" key="4">
    <source>
        <dbReference type="WBParaSite" id="HPBE_0000649501-mRNA-1"/>
    </source>
</evidence>
<gene>
    <name evidence="2" type="ORF">HPBE_LOCUS6496</name>
</gene>
<evidence type="ECO:0000313" key="2">
    <source>
        <dbReference type="EMBL" id="VDO68519.1"/>
    </source>
</evidence>
<dbReference type="Proteomes" id="UP000050761">
    <property type="component" value="Unassembled WGS sequence"/>
</dbReference>
<evidence type="ECO:0000256" key="1">
    <source>
        <dbReference type="SAM" id="SignalP"/>
    </source>
</evidence>
<keyword evidence="1" id="KW-0732">Signal</keyword>
<organism evidence="3 4">
    <name type="scientific">Heligmosomoides polygyrus</name>
    <name type="common">Parasitic roundworm</name>
    <dbReference type="NCBI Taxonomy" id="6339"/>
    <lineage>
        <taxon>Eukaryota</taxon>
        <taxon>Metazoa</taxon>
        <taxon>Ecdysozoa</taxon>
        <taxon>Nematoda</taxon>
        <taxon>Chromadorea</taxon>
        <taxon>Rhabditida</taxon>
        <taxon>Rhabditina</taxon>
        <taxon>Rhabditomorpha</taxon>
        <taxon>Strongyloidea</taxon>
        <taxon>Heligmosomidae</taxon>
        <taxon>Heligmosomoides</taxon>
    </lineage>
</organism>
<keyword evidence="3" id="KW-1185">Reference proteome</keyword>
<dbReference type="WBParaSite" id="HPBE_0000649501-mRNA-1">
    <property type="protein sequence ID" value="HPBE_0000649501-mRNA-1"/>
    <property type="gene ID" value="HPBE_0000649501"/>
</dbReference>
<evidence type="ECO:0000313" key="3">
    <source>
        <dbReference type="Proteomes" id="UP000050761"/>
    </source>
</evidence>
<dbReference type="EMBL" id="UZAH01025677">
    <property type="protein sequence ID" value="VDO68519.1"/>
    <property type="molecule type" value="Genomic_DNA"/>
</dbReference>